<evidence type="ECO:0000313" key="2">
    <source>
        <dbReference type="EMBL" id="GMN58541.1"/>
    </source>
</evidence>
<accession>A0AA88DND2</accession>
<keyword evidence="1" id="KW-1133">Transmembrane helix</keyword>
<keyword evidence="1" id="KW-0812">Transmembrane</keyword>
<feature type="transmembrane region" description="Helical" evidence="1">
    <location>
        <begin position="129"/>
        <end position="149"/>
    </location>
</feature>
<proteinExistence type="predicted"/>
<evidence type="ECO:0000313" key="3">
    <source>
        <dbReference type="Proteomes" id="UP001187192"/>
    </source>
</evidence>
<feature type="transmembrane region" description="Helical" evidence="1">
    <location>
        <begin position="29"/>
        <end position="49"/>
    </location>
</feature>
<organism evidence="2 3">
    <name type="scientific">Ficus carica</name>
    <name type="common">Common fig</name>
    <dbReference type="NCBI Taxonomy" id="3494"/>
    <lineage>
        <taxon>Eukaryota</taxon>
        <taxon>Viridiplantae</taxon>
        <taxon>Streptophyta</taxon>
        <taxon>Embryophyta</taxon>
        <taxon>Tracheophyta</taxon>
        <taxon>Spermatophyta</taxon>
        <taxon>Magnoliopsida</taxon>
        <taxon>eudicotyledons</taxon>
        <taxon>Gunneridae</taxon>
        <taxon>Pentapetalae</taxon>
        <taxon>rosids</taxon>
        <taxon>fabids</taxon>
        <taxon>Rosales</taxon>
        <taxon>Moraceae</taxon>
        <taxon>Ficeae</taxon>
        <taxon>Ficus</taxon>
    </lineage>
</organism>
<name>A0AA88DND2_FICCA</name>
<protein>
    <submittedName>
        <fullName evidence="2">Uncharacterized protein</fullName>
    </submittedName>
</protein>
<keyword evidence="3" id="KW-1185">Reference proteome</keyword>
<evidence type="ECO:0000256" key="1">
    <source>
        <dbReference type="SAM" id="Phobius"/>
    </source>
</evidence>
<sequence>MFSVIFVMTTTANKFRAAFGLNNAFLHELVLTFGAEFTGVMIAITIAAYKGRNYVWVGCVSKMFCFCQGKDLELLLLHCYFGQISLVRLMVLQFAQVVEDRIPERLFCGPPEVLVFLSKWSCIPFSKRLTMQLNFIGILTGLNVVVILLKKNFNVPWKLKAKWPDAG</sequence>
<gene>
    <name evidence="2" type="ORF">TIFTF001_027646</name>
</gene>
<comment type="caution">
    <text evidence="2">The sequence shown here is derived from an EMBL/GenBank/DDBJ whole genome shotgun (WGS) entry which is preliminary data.</text>
</comment>
<dbReference type="Proteomes" id="UP001187192">
    <property type="component" value="Unassembled WGS sequence"/>
</dbReference>
<dbReference type="AlphaFoldDB" id="A0AA88DND2"/>
<dbReference type="EMBL" id="BTGU01000079">
    <property type="protein sequence ID" value="GMN58541.1"/>
    <property type="molecule type" value="Genomic_DNA"/>
</dbReference>
<reference evidence="2" key="1">
    <citation type="submission" date="2023-07" db="EMBL/GenBank/DDBJ databases">
        <title>draft genome sequence of fig (Ficus carica).</title>
        <authorList>
            <person name="Takahashi T."/>
            <person name="Nishimura K."/>
        </authorList>
    </citation>
    <scope>NUCLEOTIDE SEQUENCE</scope>
</reference>
<keyword evidence="1" id="KW-0472">Membrane</keyword>